<dbReference type="STRING" id="1797725.A3A49_00255"/>
<feature type="compositionally biased region" description="Basic and acidic residues" evidence="5">
    <location>
        <begin position="97"/>
        <end position="106"/>
    </location>
</feature>
<organism evidence="6 7">
    <name type="scientific">Candidatus Curtissbacteria bacterium RIFCSPLOWO2_01_FULL_38_11b</name>
    <dbReference type="NCBI Taxonomy" id="1797725"/>
    <lineage>
        <taxon>Bacteria</taxon>
        <taxon>Candidatus Curtissiibacteriota</taxon>
    </lineage>
</organism>
<dbReference type="GO" id="GO:0006412">
    <property type="term" value="P:translation"/>
    <property type="evidence" value="ECO:0007669"/>
    <property type="project" value="UniProtKB-UniRule"/>
</dbReference>
<evidence type="ECO:0000313" key="7">
    <source>
        <dbReference type="Proteomes" id="UP000176740"/>
    </source>
</evidence>
<dbReference type="InterPro" id="IPR012677">
    <property type="entry name" value="Nucleotide-bd_a/b_plait_sf"/>
</dbReference>
<keyword evidence="3 4" id="KW-0687">Ribonucleoprotein</keyword>
<comment type="caution">
    <text evidence="6">The sequence shown here is derived from an EMBL/GenBank/DDBJ whole genome shotgun (WGS) entry which is preliminary data.</text>
</comment>
<comment type="subunit">
    <text evidence="4">Part of the 50S ribosomal subunit. Contacts protein L29, and trigger factor when it is bound to the ribosome.</text>
</comment>
<dbReference type="GO" id="GO:1990904">
    <property type="term" value="C:ribonucleoprotein complex"/>
    <property type="evidence" value="ECO:0007669"/>
    <property type="project" value="UniProtKB-KW"/>
</dbReference>
<gene>
    <name evidence="4" type="primary">rplW</name>
    <name evidence="6" type="ORF">A3A49_00255</name>
</gene>
<protein>
    <recommendedName>
        <fullName evidence="4">Large ribosomal subunit protein uL23</fullName>
    </recommendedName>
</protein>
<dbReference type="SUPFAM" id="SSF54189">
    <property type="entry name" value="Ribosomal proteins S24e, L23 and L15e"/>
    <property type="match status" value="1"/>
</dbReference>
<evidence type="ECO:0000256" key="3">
    <source>
        <dbReference type="ARBA" id="ARBA00023274"/>
    </source>
</evidence>
<sequence length="137" mass="15491">MTNLNLSLLLKRAILSEKTHKQMDQGLYTFLVDRRATKFQIAQAVEKQFQVNVLRVNVLKKPHKTIRIAKTRKTIQITGGKKATILLKKGERIEILSPKTAKESRSKSTKAAKGPNTDQEEKSKTKGKKGLLARIKK</sequence>
<evidence type="ECO:0000256" key="4">
    <source>
        <dbReference type="HAMAP-Rule" id="MF_01369"/>
    </source>
</evidence>
<feature type="region of interest" description="Disordered" evidence="5">
    <location>
        <begin position="97"/>
        <end position="137"/>
    </location>
</feature>
<evidence type="ECO:0000313" key="6">
    <source>
        <dbReference type="EMBL" id="OGD97406.1"/>
    </source>
</evidence>
<keyword evidence="4" id="KW-0694">RNA-binding</keyword>
<dbReference type="Proteomes" id="UP000176740">
    <property type="component" value="Unassembled WGS sequence"/>
</dbReference>
<accession>A0A1F5GZT6</accession>
<evidence type="ECO:0000256" key="2">
    <source>
        <dbReference type="ARBA" id="ARBA00022980"/>
    </source>
</evidence>
<dbReference type="EMBL" id="MFBO01000032">
    <property type="protein sequence ID" value="OGD97406.1"/>
    <property type="molecule type" value="Genomic_DNA"/>
</dbReference>
<dbReference type="InterPro" id="IPR012678">
    <property type="entry name" value="Ribosomal_uL23/eL15/eS24_sf"/>
</dbReference>
<evidence type="ECO:0000256" key="1">
    <source>
        <dbReference type="ARBA" id="ARBA00006700"/>
    </source>
</evidence>
<proteinExistence type="inferred from homology"/>
<keyword evidence="4" id="KW-0699">rRNA-binding</keyword>
<dbReference type="GO" id="GO:0005840">
    <property type="term" value="C:ribosome"/>
    <property type="evidence" value="ECO:0007669"/>
    <property type="project" value="UniProtKB-KW"/>
</dbReference>
<name>A0A1F5GZT6_9BACT</name>
<reference evidence="6 7" key="1">
    <citation type="journal article" date="2016" name="Nat. Commun.">
        <title>Thousands of microbial genomes shed light on interconnected biogeochemical processes in an aquifer system.</title>
        <authorList>
            <person name="Anantharaman K."/>
            <person name="Brown C.T."/>
            <person name="Hug L.A."/>
            <person name="Sharon I."/>
            <person name="Castelle C.J."/>
            <person name="Probst A.J."/>
            <person name="Thomas B.C."/>
            <person name="Singh A."/>
            <person name="Wilkins M.J."/>
            <person name="Karaoz U."/>
            <person name="Brodie E.L."/>
            <person name="Williams K.H."/>
            <person name="Hubbard S.S."/>
            <person name="Banfield J.F."/>
        </authorList>
    </citation>
    <scope>NUCLEOTIDE SEQUENCE [LARGE SCALE GENOMIC DNA]</scope>
</reference>
<dbReference type="InterPro" id="IPR013025">
    <property type="entry name" value="Ribosomal_uL23-like"/>
</dbReference>
<dbReference type="Gene3D" id="3.30.70.330">
    <property type="match status" value="1"/>
</dbReference>
<comment type="function">
    <text evidence="4">One of the early assembly proteins it binds 23S rRNA. One of the proteins that surrounds the polypeptide exit tunnel on the outside of the ribosome. Forms the main docking site for trigger factor binding to the ribosome.</text>
</comment>
<dbReference type="AlphaFoldDB" id="A0A1F5GZT6"/>
<dbReference type="GO" id="GO:0019843">
    <property type="term" value="F:rRNA binding"/>
    <property type="evidence" value="ECO:0007669"/>
    <property type="project" value="UniProtKB-UniRule"/>
</dbReference>
<dbReference type="HAMAP" id="MF_01369_B">
    <property type="entry name" value="Ribosomal_uL23_B"/>
    <property type="match status" value="1"/>
</dbReference>
<evidence type="ECO:0000256" key="5">
    <source>
        <dbReference type="SAM" id="MobiDB-lite"/>
    </source>
</evidence>
<comment type="similarity">
    <text evidence="1 4">Belongs to the universal ribosomal protein uL23 family.</text>
</comment>
<feature type="compositionally biased region" description="Basic residues" evidence="5">
    <location>
        <begin position="125"/>
        <end position="137"/>
    </location>
</feature>
<dbReference type="GO" id="GO:0003735">
    <property type="term" value="F:structural constituent of ribosome"/>
    <property type="evidence" value="ECO:0007669"/>
    <property type="project" value="InterPro"/>
</dbReference>
<dbReference type="Pfam" id="PF00276">
    <property type="entry name" value="Ribosomal_L23"/>
    <property type="match status" value="1"/>
</dbReference>
<keyword evidence="2 4" id="KW-0689">Ribosomal protein</keyword>